<keyword evidence="6" id="KW-1015">Disulfide bond</keyword>
<dbReference type="FunCoup" id="A0A6P5JS44">
    <property type="interactions" value="142"/>
</dbReference>
<organism evidence="10 11">
    <name type="scientific">Phascolarctos cinereus</name>
    <name type="common">Koala</name>
    <dbReference type="NCBI Taxonomy" id="38626"/>
    <lineage>
        <taxon>Eukaryota</taxon>
        <taxon>Metazoa</taxon>
        <taxon>Chordata</taxon>
        <taxon>Craniata</taxon>
        <taxon>Vertebrata</taxon>
        <taxon>Euteleostomi</taxon>
        <taxon>Mammalia</taxon>
        <taxon>Metatheria</taxon>
        <taxon>Diprotodontia</taxon>
        <taxon>Phascolarctidae</taxon>
        <taxon>Phascolarctos</taxon>
    </lineage>
</organism>
<keyword evidence="10" id="KW-1185">Reference proteome</keyword>
<dbReference type="PANTHER" id="PTHR11430:SF76">
    <property type="entry name" value="MAJOR URINARY PROTEIN 1-RELATED"/>
    <property type="match status" value="1"/>
</dbReference>
<keyword evidence="3" id="KW-0964">Secreted</keyword>
<protein>
    <submittedName>
        <fullName evidence="11">Epididymal-specific lipocalin-9</fullName>
    </submittedName>
</protein>
<name>A0A6P5JS44_PHACI</name>
<dbReference type="PRINTS" id="PR01221">
    <property type="entry name" value="MAJORURINARY"/>
</dbReference>
<dbReference type="PROSITE" id="PS00213">
    <property type="entry name" value="LIPOCALIN"/>
    <property type="match status" value="1"/>
</dbReference>
<dbReference type="AlphaFoldDB" id="A0A6P5JS44"/>
<comment type="similarity">
    <text evidence="2 7">Belongs to the calycin superfamily. Lipocalin family.</text>
</comment>
<feature type="chain" id="PRO_5027818709" evidence="8">
    <location>
        <begin position="23"/>
        <end position="182"/>
    </location>
</feature>
<keyword evidence="4 8" id="KW-0732">Signal</keyword>
<evidence type="ECO:0000256" key="1">
    <source>
        <dbReference type="ARBA" id="ARBA00004613"/>
    </source>
</evidence>
<dbReference type="PANTHER" id="PTHR11430">
    <property type="entry name" value="LIPOCALIN"/>
    <property type="match status" value="1"/>
</dbReference>
<proteinExistence type="inferred from homology"/>
<sequence length="182" mass="20790">MKINLLLSLGLVLVSTVHTCQAASDKNAIDDMQQFSGKWFSIYLASSIQKRIEDGGDMKLSIKSIAVREHVVLFDMYLLKDGKCIQHLLVANKTEKNNVLKLDYEGKNTVHVEKADAQKYIIFSTHNIQNGTETVVLELYGRTEVVKENIKKFFKNLCQKYGINKDDIIDMTKDNECNKDRE</sequence>
<evidence type="ECO:0000259" key="9">
    <source>
        <dbReference type="Pfam" id="PF00061"/>
    </source>
</evidence>
<evidence type="ECO:0000313" key="10">
    <source>
        <dbReference type="Proteomes" id="UP000515140"/>
    </source>
</evidence>
<dbReference type="CTD" id="392399"/>
<evidence type="ECO:0000256" key="8">
    <source>
        <dbReference type="SAM" id="SignalP"/>
    </source>
</evidence>
<dbReference type="GeneID" id="110205118"/>
<reference evidence="11" key="1">
    <citation type="submission" date="2025-08" db="UniProtKB">
        <authorList>
            <consortium name="RefSeq"/>
        </authorList>
    </citation>
    <scope>IDENTIFICATION</scope>
    <source>
        <tissue evidence="11">Spleen</tissue>
    </source>
</reference>
<evidence type="ECO:0000256" key="6">
    <source>
        <dbReference type="ARBA" id="ARBA00023157"/>
    </source>
</evidence>
<keyword evidence="5" id="KW-0494">Milk protein</keyword>
<dbReference type="KEGG" id="pcw:110205118"/>
<dbReference type="SUPFAM" id="SSF50814">
    <property type="entry name" value="Lipocalins"/>
    <property type="match status" value="1"/>
</dbReference>
<comment type="subcellular location">
    <subcellularLocation>
        <location evidence="1">Secreted</location>
    </subcellularLocation>
</comment>
<accession>A0A6P5JS44</accession>
<dbReference type="Pfam" id="PF00061">
    <property type="entry name" value="Lipocalin"/>
    <property type="match status" value="1"/>
</dbReference>
<evidence type="ECO:0000256" key="7">
    <source>
        <dbReference type="RuleBase" id="RU003695"/>
    </source>
</evidence>
<evidence type="ECO:0000313" key="11">
    <source>
        <dbReference type="RefSeq" id="XP_020837067.1"/>
    </source>
</evidence>
<evidence type="ECO:0000256" key="2">
    <source>
        <dbReference type="ARBA" id="ARBA00006889"/>
    </source>
</evidence>
<dbReference type="InterPro" id="IPR002971">
    <property type="entry name" value="Maj_urinary"/>
</dbReference>
<dbReference type="GO" id="GO:0036094">
    <property type="term" value="F:small molecule binding"/>
    <property type="evidence" value="ECO:0007669"/>
    <property type="project" value="InterPro"/>
</dbReference>
<dbReference type="Proteomes" id="UP000515140">
    <property type="component" value="Unplaced"/>
</dbReference>
<feature type="domain" description="Lipocalin/cytosolic fatty-acid binding" evidence="9">
    <location>
        <begin position="36"/>
        <end position="173"/>
    </location>
</feature>
<dbReference type="InterPro" id="IPR012674">
    <property type="entry name" value="Calycin"/>
</dbReference>
<evidence type="ECO:0000256" key="4">
    <source>
        <dbReference type="ARBA" id="ARBA00022729"/>
    </source>
</evidence>
<evidence type="ECO:0000256" key="5">
    <source>
        <dbReference type="ARBA" id="ARBA00022743"/>
    </source>
</evidence>
<gene>
    <name evidence="11" type="primary">LCN9</name>
</gene>
<dbReference type="GO" id="GO:0005615">
    <property type="term" value="C:extracellular space"/>
    <property type="evidence" value="ECO:0007669"/>
    <property type="project" value="TreeGrafter"/>
</dbReference>
<evidence type="ECO:0000256" key="3">
    <source>
        <dbReference type="ARBA" id="ARBA00022525"/>
    </source>
</evidence>
<dbReference type="InterPro" id="IPR000566">
    <property type="entry name" value="Lipocln_cytosolic_FA-bd_dom"/>
</dbReference>
<dbReference type="RefSeq" id="XP_020837067.1">
    <property type="nucleotide sequence ID" value="XM_020981408.1"/>
</dbReference>
<dbReference type="InParanoid" id="A0A6P5JS44"/>
<dbReference type="InterPro" id="IPR002345">
    <property type="entry name" value="Lipocalin"/>
</dbReference>
<feature type="signal peptide" evidence="8">
    <location>
        <begin position="1"/>
        <end position="22"/>
    </location>
</feature>
<dbReference type="InterPro" id="IPR022272">
    <property type="entry name" value="Lipocalin_CS"/>
</dbReference>
<dbReference type="Gene3D" id="2.40.128.20">
    <property type="match status" value="1"/>
</dbReference>